<protein>
    <recommendedName>
        <fullName evidence="4">MFS transporter</fullName>
    </recommendedName>
</protein>
<keyword evidence="1" id="KW-0812">Transmembrane</keyword>
<dbReference type="EMBL" id="BMMK01000012">
    <property type="protein sequence ID" value="GGM56382.1"/>
    <property type="molecule type" value="Genomic_DNA"/>
</dbReference>
<evidence type="ECO:0000313" key="2">
    <source>
        <dbReference type="EMBL" id="GGM56382.1"/>
    </source>
</evidence>
<evidence type="ECO:0000256" key="1">
    <source>
        <dbReference type="SAM" id="Phobius"/>
    </source>
</evidence>
<reference evidence="2" key="2">
    <citation type="submission" date="2020-09" db="EMBL/GenBank/DDBJ databases">
        <authorList>
            <person name="Sun Q."/>
            <person name="Zhou Y."/>
        </authorList>
    </citation>
    <scope>NUCLEOTIDE SEQUENCE</scope>
    <source>
        <strain evidence="2">CGMCC 4.5737</strain>
    </source>
</reference>
<gene>
    <name evidence="2" type="ORF">GCM10012275_29390</name>
</gene>
<keyword evidence="1" id="KW-1133">Transmembrane helix</keyword>
<reference evidence="2" key="1">
    <citation type="journal article" date="2014" name="Int. J. Syst. Evol. Microbiol.">
        <title>Complete genome sequence of Corynebacterium casei LMG S-19264T (=DSM 44701T), isolated from a smear-ripened cheese.</title>
        <authorList>
            <consortium name="US DOE Joint Genome Institute (JGI-PGF)"/>
            <person name="Walter F."/>
            <person name="Albersmeier A."/>
            <person name="Kalinowski J."/>
            <person name="Ruckert C."/>
        </authorList>
    </citation>
    <scope>NUCLEOTIDE SEQUENCE</scope>
    <source>
        <strain evidence="2">CGMCC 4.5737</strain>
    </source>
</reference>
<evidence type="ECO:0008006" key="4">
    <source>
        <dbReference type="Google" id="ProtNLM"/>
    </source>
</evidence>
<comment type="caution">
    <text evidence="2">The sequence shown here is derived from an EMBL/GenBank/DDBJ whole genome shotgun (WGS) entry which is preliminary data.</text>
</comment>
<dbReference type="InterPro" id="IPR036259">
    <property type="entry name" value="MFS_trans_sf"/>
</dbReference>
<keyword evidence="1" id="KW-0472">Membrane</keyword>
<accession>A0A8J3FU83</accession>
<name>A0A8J3FU83_9PSEU</name>
<evidence type="ECO:0000313" key="3">
    <source>
        <dbReference type="Proteomes" id="UP000637578"/>
    </source>
</evidence>
<dbReference type="Proteomes" id="UP000637578">
    <property type="component" value="Unassembled WGS sequence"/>
</dbReference>
<sequence length="102" mass="10190">MPLLASCALIAGVAEGPTLPALIRTRQRYTPGRLLAQVSTTGAGLKIGAATLGSATGGFLVPVWGSGPVLILVAIAQVAAAAVGWVVMRARAYPPSAPTIAE</sequence>
<feature type="transmembrane region" description="Helical" evidence="1">
    <location>
        <begin position="69"/>
        <end position="88"/>
    </location>
</feature>
<dbReference type="AlphaFoldDB" id="A0A8J3FU83"/>
<organism evidence="2 3">
    <name type="scientific">Longimycelium tulufanense</name>
    <dbReference type="NCBI Taxonomy" id="907463"/>
    <lineage>
        <taxon>Bacteria</taxon>
        <taxon>Bacillati</taxon>
        <taxon>Actinomycetota</taxon>
        <taxon>Actinomycetes</taxon>
        <taxon>Pseudonocardiales</taxon>
        <taxon>Pseudonocardiaceae</taxon>
        <taxon>Longimycelium</taxon>
    </lineage>
</organism>
<dbReference type="SUPFAM" id="SSF103473">
    <property type="entry name" value="MFS general substrate transporter"/>
    <property type="match status" value="1"/>
</dbReference>
<proteinExistence type="predicted"/>
<dbReference type="RefSeq" id="WP_189057983.1">
    <property type="nucleotide sequence ID" value="NZ_BMMK01000012.1"/>
</dbReference>
<keyword evidence="3" id="KW-1185">Reference proteome</keyword>